<dbReference type="EMBL" id="JAPWTK010000095">
    <property type="protein sequence ID" value="KAJ8950738.1"/>
    <property type="molecule type" value="Genomic_DNA"/>
</dbReference>
<dbReference type="InterPro" id="IPR000742">
    <property type="entry name" value="EGF"/>
</dbReference>
<name>A0AAV8YH06_9CUCU</name>
<keyword evidence="3" id="KW-1185">Reference proteome</keyword>
<gene>
    <name evidence="2" type="ORF">NQ318_011231</name>
</gene>
<protein>
    <recommendedName>
        <fullName evidence="1">EGF-like domain-containing protein</fullName>
    </recommendedName>
</protein>
<organism evidence="2 3">
    <name type="scientific">Aromia moschata</name>
    <dbReference type="NCBI Taxonomy" id="1265417"/>
    <lineage>
        <taxon>Eukaryota</taxon>
        <taxon>Metazoa</taxon>
        <taxon>Ecdysozoa</taxon>
        <taxon>Arthropoda</taxon>
        <taxon>Hexapoda</taxon>
        <taxon>Insecta</taxon>
        <taxon>Pterygota</taxon>
        <taxon>Neoptera</taxon>
        <taxon>Endopterygota</taxon>
        <taxon>Coleoptera</taxon>
        <taxon>Polyphaga</taxon>
        <taxon>Cucujiformia</taxon>
        <taxon>Chrysomeloidea</taxon>
        <taxon>Cerambycidae</taxon>
        <taxon>Cerambycinae</taxon>
        <taxon>Callichromatini</taxon>
        <taxon>Aromia</taxon>
    </lineage>
</organism>
<dbReference type="PANTHER" id="PTHR22963">
    <property type="entry name" value="ENDOGLIN-RELATED"/>
    <property type="match status" value="1"/>
</dbReference>
<dbReference type="Proteomes" id="UP001162162">
    <property type="component" value="Unassembled WGS sequence"/>
</dbReference>
<dbReference type="AlphaFoldDB" id="A0AAV8YH06"/>
<accession>A0AAV8YH06</accession>
<evidence type="ECO:0000313" key="3">
    <source>
        <dbReference type="Proteomes" id="UP001162162"/>
    </source>
</evidence>
<reference evidence="2" key="1">
    <citation type="journal article" date="2023" name="Insect Mol. Biol.">
        <title>Genome sequencing provides insights into the evolution of gene families encoding plant cell wall-degrading enzymes in longhorned beetles.</title>
        <authorList>
            <person name="Shin N.R."/>
            <person name="Okamura Y."/>
            <person name="Kirsch R."/>
            <person name="Pauchet Y."/>
        </authorList>
    </citation>
    <scope>NUCLEOTIDE SEQUENCE</scope>
    <source>
        <strain evidence="2">AMC_N1</strain>
    </source>
</reference>
<dbReference type="PROSITE" id="PS01186">
    <property type="entry name" value="EGF_2"/>
    <property type="match status" value="1"/>
</dbReference>
<feature type="domain" description="EGF-like" evidence="1">
    <location>
        <begin position="63"/>
        <end position="77"/>
    </location>
</feature>
<dbReference type="PANTHER" id="PTHR22963:SF39">
    <property type="entry name" value="DUMPY"/>
    <property type="match status" value="1"/>
</dbReference>
<evidence type="ECO:0000313" key="2">
    <source>
        <dbReference type="EMBL" id="KAJ8950738.1"/>
    </source>
</evidence>
<sequence>MCPPWKQPCIKGSGIYFLRGNSINSPNQLFSAKEAIFIFCQNPCANQCGVNANCNPRRHIAVCTCPAGYNGDALIQCYPERSSEVAGYRVSGCSTC</sequence>
<proteinExistence type="predicted"/>
<evidence type="ECO:0000259" key="1">
    <source>
        <dbReference type="PROSITE" id="PS01186"/>
    </source>
</evidence>
<comment type="caution">
    <text evidence="2">The sequence shown here is derived from an EMBL/GenBank/DDBJ whole genome shotgun (WGS) entry which is preliminary data.</text>
</comment>
<dbReference type="Gene3D" id="2.10.25.10">
    <property type="entry name" value="Laminin"/>
    <property type="match status" value="1"/>
</dbReference>